<evidence type="ECO:0000256" key="2">
    <source>
        <dbReference type="ARBA" id="ARBA00005585"/>
    </source>
</evidence>
<dbReference type="GO" id="GO:0005886">
    <property type="term" value="C:plasma membrane"/>
    <property type="evidence" value="ECO:0007669"/>
    <property type="project" value="TreeGrafter"/>
</dbReference>
<keyword evidence="6" id="KW-0325">Glycoprotein</keyword>
<feature type="transmembrane region" description="Helical" evidence="7">
    <location>
        <begin position="357"/>
        <end position="379"/>
    </location>
</feature>
<dbReference type="GO" id="GO:0018996">
    <property type="term" value="P:molting cycle, collagen and cuticulin-based cuticle"/>
    <property type="evidence" value="ECO:0007669"/>
    <property type="project" value="TreeGrafter"/>
</dbReference>
<dbReference type="Pfam" id="PF02460">
    <property type="entry name" value="Patched"/>
    <property type="match status" value="1"/>
</dbReference>
<comment type="subcellular location">
    <subcellularLocation>
        <location evidence="1">Membrane</location>
        <topology evidence="1">Multi-pass membrane protein</topology>
    </subcellularLocation>
</comment>
<keyword evidence="9" id="KW-1185">Reference proteome</keyword>
<evidence type="ECO:0000313" key="10">
    <source>
        <dbReference type="WBParaSite" id="nRc.2.0.1.t43534-RA"/>
    </source>
</evidence>
<feature type="transmembrane region" description="Helical" evidence="7">
    <location>
        <begin position="553"/>
        <end position="575"/>
    </location>
</feature>
<dbReference type="InterPro" id="IPR003392">
    <property type="entry name" value="PTHD_SSD"/>
</dbReference>
<dbReference type="InterPro" id="IPR000731">
    <property type="entry name" value="SSD"/>
</dbReference>
<name>A0A915KYH8_ROMCU</name>
<dbReference type="PANTHER" id="PTHR10796:SF187">
    <property type="entry name" value="SSD DOMAIN-CONTAINING PROTEIN"/>
    <property type="match status" value="1"/>
</dbReference>
<evidence type="ECO:0000259" key="8">
    <source>
        <dbReference type="PROSITE" id="PS50156"/>
    </source>
</evidence>
<keyword evidence="3 7" id="KW-0812">Transmembrane</keyword>
<dbReference type="InterPro" id="IPR051697">
    <property type="entry name" value="Patched_domain-protein"/>
</dbReference>
<evidence type="ECO:0000256" key="4">
    <source>
        <dbReference type="ARBA" id="ARBA00022989"/>
    </source>
</evidence>
<protein>
    <submittedName>
        <fullName evidence="10">SSD domain-containing protein</fullName>
    </submittedName>
</protein>
<keyword evidence="5 7" id="KW-0472">Membrane</keyword>
<feature type="domain" description="SSD" evidence="8">
    <location>
        <begin position="296"/>
        <end position="453"/>
    </location>
</feature>
<evidence type="ECO:0000256" key="7">
    <source>
        <dbReference type="SAM" id="Phobius"/>
    </source>
</evidence>
<dbReference type="Proteomes" id="UP000887565">
    <property type="component" value="Unplaced"/>
</dbReference>
<dbReference type="SUPFAM" id="SSF82866">
    <property type="entry name" value="Multidrug efflux transporter AcrB transmembrane domain"/>
    <property type="match status" value="1"/>
</dbReference>
<evidence type="ECO:0000256" key="5">
    <source>
        <dbReference type="ARBA" id="ARBA00023136"/>
    </source>
</evidence>
<dbReference type="AlphaFoldDB" id="A0A915KYH8"/>
<feature type="transmembrane region" description="Helical" evidence="7">
    <location>
        <begin position="296"/>
        <end position="316"/>
    </location>
</feature>
<feature type="transmembrane region" description="Helical" evidence="7">
    <location>
        <begin position="328"/>
        <end position="351"/>
    </location>
</feature>
<evidence type="ECO:0000313" key="9">
    <source>
        <dbReference type="Proteomes" id="UP000887565"/>
    </source>
</evidence>
<evidence type="ECO:0000256" key="3">
    <source>
        <dbReference type="ARBA" id="ARBA00022692"/>
    </source>
</evidence>
<feature type="transmembrane region" description="Helical" evidence="7">
    <location>
        <begin position="57"/>
        <end position="80"/>
    </location>
</feature>
<dbReference type="PANTHER" id="PTHR10796">
    <property type="entry name" value="PATCHED-RELATED"/>
    <property type="match status" value="1"/>
</dbReference>
<dbReference type="WBParaSite" id="nRc.2.0.1.t43534-RA">
    <property type="protein sequence ID" value="nRc.2.0.1.t43534-RA"/>
    <property type="gene ID" value="nRc.2.0.1.g43534"/>
</dbReference>
<dbReference type="Gene3D" id="1.20.1640.10">
    <property type="entry name" value="Multidrug efflux transporter AcrB transmembrane domain"/>
    <property type="match status" value="1"/>
</dbReference>
<reference evidence="10" key="1">
    <citation type="submission" date="2022-11" db="UniProtKB">
        <authorList>
            <consortium name="WormBaseParasite"/>
        </authorList>
    </citation>
    <scope>IDENTIFICATION</scope>
</reference>
<feature type="transmembrane region" description="Helical" evidence="7">
    <location>
        <begin position="425"/>
        <end position="453"/>
    </location>
</feature>
<keyword evidence="4 7" id="KW-1133">Transmembrane helix</keyword>
<accession>A0A915KYH8</accession>
<evidence type="ECO:0000256" key="1">
    <source>
        <dbReference type="ARBA" id="ARBA00004141"/>
    </source>
</evidence>
<comment type="similarity">
    <text evidence="2">Belongs to the patched family.</text>
</comment>
<dbReference type="PROSITE" id="PS50156">
    <property type="entry name" value="SSD"/>
    <property type="match status" value="1"/>
</dbReference>
<sequence>MQLLEYQSEIEVMGEETMSDQEEVIIEKVTCSSILRRANAFITEGVRKLLYKHGYVVGHYPLIFAILPLLITGLLTLGVLKFKADQDVRNLFTPIDAPSHTEFEKVQQYFDDEGSLYELALFFRAKDGGSVIRPQYLDRVIELTKYFNDNFTIFDQQTDRTWNFGRDLKINHDQEYGSLLEGLTAIKYAVSRADQSSWLNTTTLVMPTARGNVYMGNILSNVTRRRLNSSHTVIDVQCLRIMYRSACGDPEHCRLLKQWTTKFLEQDKILIDDLVSFWPWNDYLLSVELLRVSTTLIPYVIVSFLILIFFAICASLTDSIITSKPWEALAGVTSVGLAVASSFGTIFLLNYSFVGTLAVMPVLVLAMGLDVTFIVLRNWQSTNPELDVPSRLAETWGESGTSVIITSLTNIMSTCIGMITDTPAIRTFCLSTTVAVLFLFIYQITFFAAAIAIGGRRESKNRNAFLSCLPAKPNVNSSTARKQPLEPRRSLEFPTPVHRTLSRTLSTSSNSSSKTVSKFQRQETVSNQHVSRGQIVAARILNDDWWYKISQKLAAVLCNMYCRFVVLIILIVYWLTAVYGCLHIELGLSPEKLFLEDSAVLYSVQSDKTYILLNVFIQKPPDFTNETEEKTFFEMKAIKCMVFHEKWYTLLFRCR</sequence>
<proteinExistence type="inferred from homology"/>
<dbReference type="GO" id="GO:0006897">
    <property type="term" value="P:endocytosis"/>
    <property type="evidence" value="ECO:0007669"/>
    <property type="project" value="TreeGrafter"/>
</dbReference>
<dbReference type="GO" id="GO:0030659">
    <property type="term" value="C:cytoplasmic vesicle membrane"/>
    <property type="evidence" value="ECO:0007669"/>
    <property type="project" value="TreeGrafter"/>
</dbReference>
<organism evidence="9 10">
    <name type="scientific">Romanomermis culicivorax</name>
    <name type="common">Nematode worm</name>
    <dbReference type="NCBI Taxonomy" id="13658"/>
    <lineage>
        <taxon>Eukaryota</taxon>
        <taxon>Metazoa</taxon>
        <taxon>Ecdysozoa</taxon>
        <taxon>Nematoda</taxon>
        <taxon>Enoplea</taxon>
        <taxon>Dorylaimia</taxon>
        <taxon>Mermithida</taxon>
        <taxon>Mermithoidea</taxon>
        <taxon>Mermithidae</taxon>
        <taxon>Romanomermis</taxon>
    </lineage>
</organism>
<dbReference type="OMA" id="VEHENRT"/>
<evidence type="ECO:0000256" key="6">
    <source>
        <dbReference type="ARBA" id="ARBA00023180"/>
    </source>
</evidence>